<dbReference type="EnsemblBacteria" id="CAD76473">
    <property type="protein sequence ID" value="CAD76473"/>
    <property type="gene ID" value="RB9813"/>
</dbReference>
<dbReference type="EMBL" id="BX294150">
    <property type="protein sequence ID" value="CAD76473.1"/>
    <property type="molecule type" value="Genomic_DNA"/>
</dbReference>
<dbReference type="AlphaFoldDB" id="Q7UL07"/>
<feature type="region of interest" description="Disordered" evidence="1">
    <location>
        <begin position="51"/>
        <end position="75"/>
    </location>
</feature>
<protein>
    <submittedName>
        <fullName evidence="2">Similar to vp80 protein</fullName>
    </submittedName>
</protein>
<dbReference type="Proteomes" id="UP000001025">
    <property type="component" value="Chromosome"/>
</dbReference>
<reference evidence="2 3" key="1">
    <citation type="journal article" date="2003" name="Proc. Natl. Acad. Sci. U.S.A.">
        <title>Complete genome sequence of the marine planctomycete Pirellula sp. strain 1.</title>
        <authorList>
            <person name="Gloeckner F.O."/>
            <person name="Kube M."/>
            <person name="Bauer M."/>
            <person name="Teeling H."/>
            <person name="Lombardot T."/>
            <person name="Ludwig W."/>
            <person name="Gade D."/>
            <person name="Beck A."/>
            <person name="Borzym K."/>
            <person name="Heitmann K."/>
            <person name="Rabus R."/>
            <person name="Schlesner H."/>
            <person name="Amann R."/>
            <person name="Reinhardt R."/>
        </authorList>
    </citation>
    <scope>NUCLEOTIDE SEQUENCE [LARGE SCALE GENOMIC DNA]</scope>
    <source>
        <strain evidence="3">DSM 10527 / NCIMB 13988 / SH1</strain>
    </source>
</reference>
<sequence>MSGQSDVATHRKCVTRTRGIEPLCKRRRCLGVRVDHRSGRHLANGRVAATVGPLHSPSRSALEDQEQRRRRSDRNKALVGRTLRAKQQSSNALAVLVFATVPAYTLGGQRKGEGIFLGCLDLAIDGQVRAVDCVFWGANGSSLRLRGISRLTISRVSDFRI</sequence>
<organism evidence="2 3">
    <name type="scientific">Rhodopirellula baltica (strain DSM 10527 / NCIMB 13988 / SH1)</name>
    <dbReference type="NCBI Taxonomy" id="243090"/>
    <lineage>
        <taxon>Bacteria</taxon>
        <taxon>Pseudomonadati</taxon>
        <taxon>Planctomycetota</taxon>
        <taxon>Planctomycetia</taxon>
        <taxon>Pirellulales</taxon>
        <taxon>Pirellulaceae</taxon>
        <taxon>Rhodopirellula</taxon>
    </lineage>
</organism>
<gene>
    <name evidence="2" type="ordered locus">RB9813</name>
</gene>
<name>Q7UL07_RHOBA</name>
<dbReference type="InParanoid" id="Q7UL07"/>
<proteinExistence type="predicted"/>
<dbReference type="STRING" id="243090.RB9813"/>
<dbReference type="KEGG" id="rba:RB9813"/>
<evidence type="ECO:0000313" key="2">
    <source>
        <dbReference type="EMBL" id="CAD76473.1"/>
    </source>
</evidence>
<dbReference type="HOGENOM" id="CLU_1642367_0_0_0"/>
<evidence type="ECO:0000313" key="3">
    <source>
        <dbReference type="Proteomes" id="UP000001025"/>
    </source>
</evidence>
<accession>Q7UL07</accession>
<keyword evidence="3" id="KW-1185">Reference proteome</keyword>
<evidence type="ECO:0000256" key="1">
    <source>
        <dbReference type="SAM" id="MobiDB-lite"/>
    </source>
</evidence>